<evidence type="ECO:0000313" key="7">
    <source>
        <dbReference type="Proteomes" id="UP000464787"/>
    </source>
</evidence>
<protein>
    <submittedName>
        <fullName evidence="6">LysR family transcriptional regulator</fullName>
    </submittedName>
</protein>
<keyword evidence="3" id="KW-0238">DNA-binding</keyword>
<gene>
    <name evidence="6" type="ORF">GT347_09310</name>
</gene>
<comment type="similarity">
    <text evidence="1">Belongs to the LysR transcriptional regulatory family.</text>
</comment>
<dbReference type="Gene3D" id="3.40.190.290">
    <property type="match status" value="1"/>
</dbReference>
<dbReference type="RefSeq" id="WP_160551686.1">
    <property type="nucleotide sequence ID" value="NZ_CP047650.1"/>
</dbReference>
<dbReference type="InterPro" id="IPR005119">
    <property type="entry name" value="LysR_subst-bd"/>
</dbReference>
<keyword evidence="4" id="KW-0804">Transcription</keyword>
<reference evidence="6 7" key="1">
    <citation type="submission" date="2020-01" db="EMBL/GenBank/DDBJ databases">
        <title>Genome sequencing of strain KACC 21265.</title>
        <authorList>
            <person name="Heo J."/>
            <person name="Kim S.-J."/>
            <person name="Kim J.-S."/>
            <person name="Hong S.-B."/>
            <person name="Kwon S.-W."/>
        </authorList>
    </citation>
    <scope>NUCLEOTIDE SEQUENCE [LARGE SCALE GENOMIC DNA]</scope>
    <source>
        <strain evidence="6 7">KACC 21265</strain>
    </source>
</reference>
<dbReference type="CDD" id="cd08422">
    <property type="entry name" value="PBP2_CrgA_like"/>
    <property type="match status" value="1"/>
</dbReference>
<dbReference type="PANTHER" id="PTHR30537">
    <property type="entry name" value="HTH-TYPE TRANSCRIPTIONAL REGULATOR"/>
    <property type="match status" value="1"/>
</dbReference>
<dbReference type="Gene3D" id="1.10.10.10">
    <property type="entry name" value="Winged helix-like DNA-binding domain superfamily/Winged helix DNA-binding domain"/>
    <property type="match status" value="1"/>
</dbReference>
<name>A0A857J4Z7_9BURK</name>
<organism evidence="6 7">
    <name type="scientific">Xylophilus rhododendri</name>
    <dbReference type="NCBI Taxonomy" id="2697032"/>
    <lineage>
        <taxon>Bacteria</taxon>
        <taxon>Pseudomonadati</taxon>
        <taxon>Pseudomonadota</taxon>
        <taxon>Betaproteobacteria</taxon>
        <taxon>Burkholderiales</taxon>
        <taxon>Xylophilus</taxon>
    </lineage>
</organism>
<accession>A0A857J4Z7</accession>
<dbReference type="KEGG" id="xyk:GT347_09310"/>
<dbReference type="InterPro" id="IPR000847">
    <property type="entry name" value="LysR_HTH_N"/>
</dbReference>
<sequence length="323" mass="35055">MAFNELRAIATFVKAAELGSLRKAAAAQGVTPQAASQSLSQLESHLGVRLFHRTTRKLSLTEEGEAFLSAAKPGLHTLERALHGARQGSDGVAGPLRIVGPRSTMLQVLPPVLQEFCQLHPEVRPDVQLDDMLGNWVESRVDVGFRAGSPPDNGVIARRLMPLQLIVCASPAYLRAHGAPASIDDLAHHRCSGFRSPQIPNVRAWDFQVGDEIVSRTIPAVFTTNDLDVEASAVVAGEVIGQIDGVTATPLVRSGALVPVLGQHMVDHLGLYIYYGSRVALPRRVRAFIDLAVERLVDNDRFFLHPHELQPGLAAKKPRRRSA</sequence>
<dbReference type="PANTHER" id="PTHR30537:SF5">
    <property type="entry name" value="HTH-TYPE TRANSCRIPTIONAL ACTIVATOR TTDR-RELATED"/>
    <property type="match status" value="1"/>
</dbReference>
<evidence type="ECO:0000256" key="3">
    <source>
        <dbReference type="ARBA" id="ARBA00023125"/>
    </source>
</evidence>
<evidence type="ECO:0000256" key="1">
    <source>
        <dbReference type="ARBA" id="ARBA00009437"/>
    </source>
</evidence>
<dbReference type="Proteomes" id="UP000464787">
    <property type="component" value="Chromosome"/>
</dbReference>
<dbReference type="AlphaFoldDB" id="A0A857J4Z7"/>
<keyword evidence="7" id="KW-1185">Reference proteome</keyword>
<dbReference type="Pfam" id="PF03466">
    <property type="entry name" value="LysR_substrate"/>
    <property type="match status" value="1"/>
</dbReference>
<keyword evidence="2" id="KW-0805">Transcription regulation</keyword>
<dbReference type="InterPro" id="IPR036390">
    <property type="entry name" value="WH_DNA-bd_sf"/>
</dbReference>
<evidence type="ECO:0000256" key="2">
    <source>
        <dbReference type="ARBA" id="ARBA00023015"/>
    </source>
</evidence>
<dbReference type="FunFam" id="1.10.10.10:FF:000001">
    <property type="entry name" value="LysR family transcriptional regulator"/>
    <property type="match status" value="1"/>
</dbReference>
<dbReference type="SUPFAM" id="SSF53850">
    <property type="entry name" value="Periplasmic binding protein-like II"/>
    <property type="match status" value="1"/>
</dbReference>
<evidence type="ECO:0000313" key="6">
    <source>
        <dbReference type="EMBL" id="QHI98169.1"/>
    </source>
</evidence>
<dbReference type="SUPFAM" id="SSF46785">
    <property type="entry name" value="Winged helix' DNA-binding domain"/>
    <property type="match status" value="1"/>
</dbReference>
<dbReference type="InterPro" id="IPR036388">
    <property type="entry name" value="WH-like_DNA-bd_sf"/>
</dbReference>
<proteinExistence type="inferred from homology"/>
<dbReference type="Pfam" id="PF00126">
    <property type="entry name" value="HTH_1"/>
    <property type="match status" value="1"/>
</dbReference>
<dbReference type="PROSITE" id="PS50931">
    <property type="entry name" value="HTH_LYSR"/>
    <property type="match status" value="1"/>
</dbReference>
<evidence type="ECO:0000259" key="5">
    <source>
        <dbReference type="PROSITE" id="PS50931"/>
    </source>
</evidence>
<evidence type="ECO:0000256" key="4">
    <source>
        <dbReference type="ARBA" id="ARBA00023163"/>
    </source>
</evidence>
<dbReference type="EMBL" id="CP047650">
    <property type="protein sequence ID" value="QHI98169.1"/>
    <property type="molecule type" value="Genomic_DNA"/>
</dbReference>
<dbReference type="GO" id="GO:0003677">
    <property type="term" value="F:DNA binding"/>
    <property type="evidence" value="ECO:0007669"/>
    <property type="project" value="UniProtKB-KW"/>
</dbReference>
<feature type="domain" description="HTH lysR-type" evidence="5">
    <location>
        <begin position="4"/>
        <end position="61"/>
    </location>
</feature>
<dbReference type="InterPro" id="IPR058163">
    <property type="entry name" value="LysR-type_TF_proteobact-type"/>
</dbReference>
<dbReference type="GO" id="GO:0003700">
    <property type="term" value="F:DNA-binding transcription factor activity"/>
    <property type="evidence" value="ECO:0007669"/>
    <property type="project" value="InterPro"/>
</dbReference>